<organism evidence="1 2">
    <name type="scientific">Cladobotryum mycophilum</name>
    <dbReference type="NCBI Taxonomy" id="491253"/>
    <lineage>
        <taxon>Eukaryota</taxon>
        <taxon>Fungi</taxon>
        <taxon>Dikarya</taxon>
        <taxon>Ascomycota</taxon>
        <taxon>Pezizomycotina</taxon>
        <taxon>Sordariomycetes</taxon>
        <taxon>Hypocreomycetidae</taxon>
        <taxon>Hypocreales</taxon>
        <taxon>Hypocreaceae</taxon>
        <taxon>Cladobotryum</taxon>
    </lineage>
</organism>
<name>A0ABR0SRN8_9HYPO</name>
<keyword evidence="2" id="KW-1185">Reference proteome</keyword>
<dbReference type="EMBL" id="JAVFKD010000004">
    <property type="protein sequence ID" value="KAK5994793.1"/>
    <property type="molecule type" value="Genomic_DNA"/>
</dbReference>
<protein>
    <submittedName>
        <fullName evidence="1">Uncharacterized protein</fullName>
    </submittedName>
</protein>
<evidence type="ECO:0000313" key="2">
    <source>
        <dbReference type="Proteomes" id="UP001338125"/>
    </source>
</evidence>
<proteinExistence type="predicted"/>
<reference evidence="1 2" key="1">
    <citation type="submission" date="2024-01" db="EMBL/GenBank/DDBJ databases">
        <title>Complete genome of Cladobotryum mycophilum ATHUM6906.</title>
        <authorList>
            <person name="Christinaki A.C."/>
            <person name="Myridakis A.I."/>
            <person name="Kouvelis V.N."/>
        </authorList>
    </citation>
    <scope>NUCLEOTIDE SEQUENCE [LARGE SCALE GENOMIC DNA]</scope>
    <source>
        <strain evidence="1 2">ATHUM6906</strain>
    </source>
</reference>
<accession>A0ABR0SRN8</accession>
<dbReference type="Proteomes" id="UP001338125">
    <property type="component" value="Unassembled WGS sequence"/>
</dbReference>
<evidence type="ECO:0000313" key="1">
    <source>
        <dbReference type="EMBL" id="KAK5994793.1"/>
    </source>
</evidence>
<gene>
    <name evidence="1" type="ORF">PT974_03176</name>
</gene>
<comment type="caution">
    <text evidence="1">The sequence shown here is derived from an EMBL/GenBank/DDBJ whole genome shotgun (WGS) entry which is preliminary data.</text>
</comment>
<sequence>MPDIDITHRVTLLVLHTSPKDRTGSGQQVENKSSRKVAFVTALNNTAIQAQQYLRQHNIQDLEDFYYSLTISLRSPSGRAIILSFLSKLASSISFQPGFRYKITDRDQVFRLESPECRAGSAPRVADFVR</sequence>